<dbReference type="Pfam" id="PF11051">
    <property type="entry name" value="Mannosyl_trans3"/>
    <property type="match status" value="1"/>
</dbReference>
<name>A0A8K0PDG4_9PEZI</name>
<protein>
    <submittedName>
        <fullName evidence="12">Uncharacterized protein</fullName>
    </submittedName>
</protein>
<organism evidence="12 13">
    <name type="scientific">Elsinoe batatas</name>
    <dbReference type="NCBI Taxonomy" id="2601811"/>
    <lineage>
        <taxon>Eukaryota</taxon>
        <taxon>Fungi</taxon>
        <taxon>Dikarya</taxon>
        <taxon>Ascomycota</taxon>
        <taxon>Pezizomycotina</taxon>
        <taxon>Dothideomycetes</taxon>
        <taxon>Dothideomycetidae</taxon>
        <taxon>Myriangiales</taxon>
        <taxon>Elsinoaceae</taxon>
        <taxon>Elsinoe</taxon>
    </lineage>
</organism>
<comment type="pathway">
    <text evidence="2">Protein modification; protein glycosylation.</text>
</comment>
<keyword evidence="5 11" id="KW-0812">Transmembrane</keyword>
<comment type="similarity">
    <text evidence="3">Belongs to the MNN1/MNT family.</text>
</comment>
<keyword evidence="4" id="KW-0808">Transferase</keyword>
<keyword evidence="7 11" id="KW-1133">Transmembrane helix</keyword>
<dbReference type="EMBL" id="JAESVG020000007">
    <property type="protein sequence ID" value="KAG8625666.1"/>
    <property type="molecule type" value="Genomic_DNA"/>
</dbReference>
<evidence type="ECO:0000256" key="7">
    <source>
        <dbReference type="ARBA" id="ARBA00022989"/>
    </source>
</evidence>
<reference evidence="12" key="1">
    <citation type="submission" date="2021-07" db="EMBL/GenBank/DDBJ databases">
        <title>Elsinoe batatas strain:CRI-CJ2 Genome sequencing and assembly.</title>
        <authorList>
            <person name="Huang L."/>
        </authorList>
    </citation>
    <scope>NUCLEOTIDE SEQUENCE</scope>
    <source>
        <strain evidence="12">CRI-CJ2</strain>
    </source>
</reference>
<dbReference type="GO" id="GO:0000139">
    <property type="term" value="C:Golgi membrane"/>
    <property type="evidence" value="ECO:0007669"/>
    <property type="project" value="UniProtKB-SubCell"/>
</dbReference>
<evidence type="ECO:0000256" key="10">
    <source>
        <dbReference type="SAM" id="MobiDB-lite"/>
    </source>
</evidence>
<dbReference type="GO" id="GO:0046354">
    <property type="term" value="P:mannan biosynthetic process"/>
    <property type="evidence" value="ECO:0007669"/>
    <property type="project" value="TreeGrafter"/>
</dbReference>
<keyword evidence="6" id="KW-0735">Signal-anchor</keyword>
<feature type="compositionally biased region" description="Basic and acidic residues" evidence="10">
    <location>
        <begin position="504"/>
        <end position="515"/>
    </location>
</feature>
<evidence type="ECO:0000256" key="6">
    <source>
        <dbReference type="ARBA" id="ARBA00022968"/>
    </source>
</evidence>
<dbReference type="OrthoDB" id="430354at2759"/>
<keyword evidence="8" id="KW-0333">Golgi apparatus</keyword>
<gene>
    <name evidence="12" type="ORF">KVT40_006067</name>
</gene>
<evidence type="ECO:0000313" key="12">
    <source>
        <dbReference type="EMBL" id="KAG8625666.1"/>
    </source>
</evidence>
<dbReference type="AlphaFoldDB" id="A0A8K0PDG4"/>
<comment type="subcellular location">
    <subcellularLocation>
        <location evidence="1">Golgi apparatus membrane</location>
        <topology evidence="1">Single-pass type II membrane protein</topology>
    </subcellularLocation>
</comment>
<keyword evidence="9 11" id="KW-0472">Membrane</keyword>
<keyword evidence="13" id="KW-1185">Reference proteome</keyword>
<dbReference type="SUPFAM" id="SSF53448">
    <property type="entry name" value="Nucleotide-diphospho-sugar transferases"/>
    <property type="match status" value="1"/>
</dbReference>
<dbReference type="GO" id="GO:0000026">
    <property type="term" value="F:alpha-1,2-mannosyltransferase activity"/>
    <property type="evidence" value="ECO:0007669"/>
    <property type="project" value="TreeGrafter"/>
</dbReference>
<evidence type="ECO:0000256" key="4">
    <source>
        <dbReference type="ARBA" id="ARBA00022679"/>
    </source>
</evidence>
<dbReference type="Proteomes" id="UP000809789">
    <property type="component" value="Unassembled WGS sequence"/>
</dbReference>
<evidence type="ECO:0000256" key="11">
    <source>
        <dbReference type="SAM" id="Phobius"/>
    </source>
</evidence>
<evidence type="ECO:0000256" key="1">
    <source>
        <dbReference type="ARBA" id="ARBA00004323"/>
    </source>
</evidence>
<evidence type="ECO:0000256" key="8">
    <source>
        <dbReference type="ARBA" id="ARBA00023034"/>
    </source>
</evidence>
<feature type="region of interest" description="Disordered" evidence="10">
    <location>
        <begin position="494"/>
        <end position="515"/>
    </location>
</feature>
<dbReference type="PANTHER" id="PTHR31646">
    <property type="entry name" value="ALPHA-1,2-MANNOSYLTRANSFERASE MNN2"/>
    <property type="match status" value="1"/>
</dbReference>
<evidence type="ECO:0000256" key="2">
    <source>
        <dbReference type="ARBA" id="ARBA00004922"/>
    </source>
</evidence>
<sequence length="515" mass="58221">MRYLSRGLLYAVLAALSFLLLANFFFFDSGITDRVQELIHDPVNDPLPALEHDDIHTLWAHWSQAILEAKPLVPEIQLSARAPNIHVDTKDNATRSAFTELVLNHNRAAKSLAKSHKRFMQELDRLGEISTIFTGYGVALVAGGEYFGPAISTIQMLRRSGSQLPVEVFVADNSEYEKEVCEVFLPKLNAKCLIITDFLAAPGSAQLEVRKYQLKALALLFTSFMHVLFLDSDSIPLMDPYQQLMKSDPYLSRGMVIWPDFWMSTESPSFWTIAGKKDFPSDLPVTSSETGQMMVNKGTHLKAVLLATYYNIWGPGWYYPLLSQGAMGQGDKETFMAAAVTTDLQYYRVREKVVAVMNDDGEKSRGRAMLQHHAGDDYANARQFTDNYMIAEPRPVRPFFLHANIPKMNVGHLMDEGDIFSEEDKAKRWRLLGTKENQMKTFGFDVEATLWELMETTGCELQDKMNDWKPRERLCERIHEHVQALIHGQVTAVKPAEQDAGAPSDEKKGDEVIQS</sequence>
<accession>A0A8K0PDG4</accession>
<dbReference type="InterPro" id="IPR029044">
    <property type="entry name" value="Nucleotide-diphossugar_trans"/>
</dbReference>
<evidence type="ECO:0000256" key="5">
    <source>
        <dbReference type="ARBA" id="ARBA00022692"/>
    </source>
</evidence>
<evidence type="ECO:0000256" key="3">
    <source>
        <dbReference type="ARBA" id="ARBA00009105"/>
    </source>
</evidence>
<feature type="transmembrane region" description="Helical" evidence="11">
    <location>
        <begin position="7"/>
        <end position="27"/>
    </location>
</feature>
<dbReference type="PANTHER" id="PTHR31646:SF1">
    <property type="entry name" value="ALPHA-1,2-MANNOSYLTRANSFERASE MNN2"/>
    <property type="match status" value="1"/>
</dbReference>
<evidence type="ECO:0000313" key="13">
    <source>
        <dbReference type="Proteomes" id="UP000809789"/>
    </source>
</evidence>
<dbReference type="InterPro" id="IPR022751">
    <property type="entry name" value="Alpha_mannosyltransferase"/>
</dbReference>
<proteinExistence type="inferred from homology"/>
<comment type="caution">
    <text evidence="12">The sequence shown here is derived from an EMBL/GenBank/DDBJ whole genome shotgun (WGS) entry which is preliminary data.</text>
</comment>
<evidence type="ECO:0000256" key="9">
    <source>
        <dbReference type="ARBA" id="ARBA00023136"/>
    </source>
</evidence>